<reference evidence="1" key="1">
    <citation type="journal article" date="2014" name="PLoS ONE">
        <title>Transcriptome-Based Identification of ABC Transporters in the Western Tarnished Plant Bug Lygus hesperus.</title>
        <authorList>
            <person name="Hull J.J."/>
            <person name="Chaney K."/>
            <person name="Geib S.M."/>
            <person name="Fabrick J.A."/>
            <person name="Brent C.S."/>
            <person name="Walsh D."/>
            <person name="Lavine L.C."/>
        </authorList>
    </citation>
    <scope>NUCLEOTIDE SEQUENCE</scope>
</reference>
<proteinExistence type="predicted"/>
<evidence type="ECO:0000313" key="1">
    <source>
        <dbReference type="EMBL" id="JAG31255.1"/>
    </source>
</evidence>
<dbReference type="EMBL" id="GBHO01012349">
    <property type="protein sequence ID" value="JAG31255.1"/>
    <property type="molecule type" value="Transcribed_RNA"/>
</dbReference>
<gene>
    <name evidence="1" type="ORF">CM83_102867</name>
</gene>
<accession>A0A0A9YP12</accession>
<reference evidence="1" key="2">
    <citation type="submission" date="2014-07" db="EMBL/GenBank/DDBJ databases">
        <authorList>
            <person name="Hull J."/>
        </authorList>
    </citation>
    <scope>NUCLEOTIDE SEQUENCE</scope>
</reference>
<dbReference type="AlphaFoldDB" id="A0A0A9YP12"/>
<name>A0A0A9YP12_LYGHE</name>
<organism evidence="1">
    <name type="scientific">Lygus hesperus</name>
    <name type="common">Western plant bug</name>
    <dbReference type="NCBI Taxonomy" id="30085"/>
    <lineage>
        <taxon>Eukaryota</taxon>
        <taxon>Metazoa</taxon>
        <taxon>Ecdysozoa</taxon>
        <taxon>Arthropoda</taxon>
        <taxon>Hexapoda</taxon>
        <taxon>Insecta</taxon>
        <taxon>Pterygota</taxon>
        <taxon>Neoptera</taxon>
        <taxon>Paraneoptera</taxon>
        <taxon>Hemiptera</taxon>
        <taxon>Heteroptera</taxon>
        <taxon>Panheteroptera</taxon>
        <taxon>Cimicomorpha</taxon>
        <taxon>Miridae</taxon>
        <taxon>Mirini</taxon>
        <taxon>Lygus</taxon>
    </lineage>
</organism>
<sequence>MLNLISQEPVNKMKMIQEPCPLIAKGLGNNEISSNHYVKCQIQSKDKQYSKVVKLQVISEVLSENLPESNLDNIKTQNLPDEIRVNLADPKFNVASRIDGLLGAEIFYEILQQ</sequence>
<protein>
    <submittedName>
        <fullName evidence="1">Uncharacterized protein</fullName>
    </submittedName>
</protein>
<feature type="non-terminal residue" evidence="1">
    <location>
        <position position="113"/>
    </location>
</feature>